<dbReference type="InterPro" id="IPR003594">
    <property type="entry name" value="HATPase_dom"/>
</dbReference>
<gene>
    <name evidence="15" type="ORF">FH972_021711</name>
</gene>
<evidence type="ECO:0000256" key="3">
    <source>
        <dbReference type="ARBA" id="ARBA00004477"/>
    </source>
</evidence>
<feature type="domain" description="Histidine kinase" evidence="13">
    <location>
        <begin position="1046"/>
        <end position="1278"/>
    </location>
</feature>
<dbReference type="EC" id="2.7.13.3" evidence="4"/>
<dbReference type="SUPFAM" id="SSF55874">
    <property type="entry name" value="ATPase domain of HSP90 chaperone/DNA topoisomerase II/histidine kinase"/>
    <property type="match status" value="1"/>
</dbReference>
<dbReference type="SMART" id="SM00387">
    <property type="entry name" value="HATPase_c"/>
    <property type="match status" value="1"/>
</dbReference>
<dbReference type="InterPro" id="IPR004358">
    <property type="entry name" value="Sig_transdc_His_kin-like_C"/>
</dbReference>
<feature type="modified residue" description="4-aspartylphosphate" evidence="11">
    <location>
        <position position="1396"/>
    </location>
</feature>
<keyword evidence="16" id="KW-1185">Reference proteome</keyword>
<feature type="region of interest" description="Disordered" evidence="12">
    <location>
        <begin position="163"/>
        <end position="248"/>
    </location>
</feature>
<dbReference type="Pfam" id="PF02518">
    <property type="entry name" value="HATPase_c"/>
    <property type="match status" value="1"/>
</dbReference>
<dbReference type="EMBL" id="VIBQ01000010">
    <property type="protein sequence ID" value="KAB8338766.1"/>
    <property type="molecule type" value="Genomic_DNA"/>
</dbReference>
<organism evidence="15 16">
    <name type="scientific">Carpinus fangiana</name>
    <dbReference type="NCBI Taxonomy" id="176857"/>
    <lineage>
        <taxon>Eukaryota</taxon>
        <taxon>Viridiplantae</taxon>
        <taxon>Streptophyta</taxon>
        <taxon>Embryophyta</taxon>
        <taxon>Tracheophyta</taxon>
        <taxon>Spermatophyta</taxon>
        <taxon>Magnoliopsida</taxon>
        <taxon>eudicotyledons</taxon>
        <taxon>Gunneridae</taxon>
        <taxon>Pentapetalae</taxon>
        <taxon>rosids</taxon>
        <taxon>fabids</taxon>
        <taxon>Fagales</taxon>
        <taxon>Betulaceae</taxon>
        <taxon>Carpinus</taxon>
    </lineage>
</organism>
<evidence type="ECO:0000259" key="13">
    <source>
        <dbReference type="PROSITE" id="PS50109"/>
    </source>
</evidence>
<feature type="region of interest" description="Disordered" evidence="12">
    <location>
        <begin position="100"/>
        <end position="140"/>
    </location>
</feature>
<feature type="region of interest" description="Disordered" evidence="12">
    <location>
        <begin position="1285"/>
        <end position="1319"/>
    </location>
</feature>
<evidence type="ECO:0000256" key="8">
    <source>
        <dbReference type="ARBA" id="ARBA00022824"/>
    </source>
</evidence>
<keyword evidence="9" id="KW-0157">Chromophore</keyword>
<dbReference type="GO" id="GO:0005789">
    <property type="term" value="C:endoplasmic reticulum membrane"/>
    <property type="evidence" value="ECO:0007669"/>
    <property type="project" value="UniProtKB-SubCell"/>
</dbReference>
<dbReference type="InterPro" id="IPR036890">
    <property type="entry name" value="HATPase_C_sf"/>
</dbReference>
<feature type="region of interest" description="Disordered" evidence="12">
    <location>
        <begin position="2002"/>
        <end position="2102"/>
    </location>
</feature>
<feature type="compositionally biased region" description="Basic and acidic residues" evidence="12">
    <location>
        <begin position="1602"/>
        <end position="1614"/>
    </location>
</feature>
<accession>A0A5N6KQ36</accession>
<feature type="compositionally biased region" description="Polar residues" evidence="12">
    <location>
        <begin position="221"/>
        <end position="242"/>
    </location>
</feature>
<dbReference type="InterPro" id="IPR005467">
    <property type="entry name" value="His_kinase_dom"/>
</dbReference>
<dbReference type="InterPro" id="IPR036097">
    <property type="entry name" value="HisK_dim/P_sf"/>
</dbReference>
<dbReference type="CDD" id="cd00082">
    <property type="entry name" value="HisKA"/>
    <property type="match status" value="1"/>
</dbReference>
<proteinExistence type="predicted"/>
<name>A0A5N6KQ36_9ROSI</name>
<evidence type="ECO:0000256" key="5">
    <source>
        <dbReference type="ARBA" id="ARBA00022543"/>
    </source>
</evidence>
<keyword evidence="5" id="KW-0600">Photoreceptor protein</keyword>
<dbReference type="InterPro" id="IPR011006">
    <property type="entry name" value="CheY-like_superfamily"/>
</dbReference>
<evidence type="ECO:0000256" key="6">
    <source>
        <dbReference type="ARBA" id="ARBA00022553"/>
    </source>
</evidence>
<evidence type="ECO:0000313" key="15">
    <source>
        <dbReference type="EMBL" id="KAB8338766.1"/>
    </source>
</evidence>
<evidence type="ECO:0000256" key="7">
    <source>
        <dbReference type="ARBA" id="ARBA00022606"/>
    </source>
</evidence>
<reference evidence="15 16" key="1">
    <citation type="submission" date="2019-06" db="EMBL/GenBank/DDBJ databases">
        <title>A chromosomal-level reference genome of Carpinus fangiana (Coryloideae, Betulaceae).</title>
        <authorList>
            <person name="Yang X."/>
            <person name="Wang Z."/>
            <person name="Zhang L."/>
            <person name="Hao G."/>
            <person name="Liu J."/>
            <person name="Yang Y."/>
        </authorList>
    </citation>
    <scope>NUCLEOTIDE SEQUENCE [LARGE SCALE GENOMIC DNA]</scope>
    <source>
        <strain evidence="15">Cfa_2016G</strain>
        <tissue evidence="15">Leaf</tissue>
    </source>
</reference>
<dbReference type="PANTHER" id="PTHR43719:SF30">
    <property type="entry name" value="TWO-COMPONENT SYSTEM RESPONSE REGULATOR"/>
    <property type="match status" value="1"/>
</dbReference>
<comment type="function">
    <text evidence="2">Regulatory photoreceptor which exists in two forms that are reversibly interconvertible by light: the Pr form that absorbs maximally in the red region of the spectrum and the Pfr form that absorbs maximally in the far-red region. Photoconversion of Pr to Pfr induces an array of morphogenic responses, whereas reconversion of Pfr to Pr cancels the induction of those responses. Pfr controls the expression of a number of nuclear genes including those encoding the small subunit of ribulose-bisphosphate carboxylase, chlorophyll A/B binding protein, protochlorophyllide reductase, rRNA, etc. It also controls the expression of its own gene(s) in a negative feedback fashion.</text>
</comment>
<dbReference type="SUPFAM" id="SSF47384">
    <property type="entry name" value="Homodimeric domain of signal transducing histidine kinase"/>
    <property type="match status" value="1"/>
</dbReference>
<dbReference type="Pfam" id="PF13188">
    <property type="entry name" value="PAS_8"/>
    <property type="match status" value="1"/>
</dbReference>
<keyword evidence="7" id="KW-0716">Sensory transduction</keyword>
<dbReference type="InterPro" id="IPR050956">
    <property type="entry name" value="2C_system_His_kinase"/>
</dbReference>
<feature type="compositionally biased region" description="Low complexity" evidence="12">
    <location>
        <begin position="2016"/>
        <end position="2030"/>
    </location>
</feature>
<feature type="compositionally biased region" description="Pro residues" evidence="12">
    <location>
        <begin position="1515"/>
        <end position="1529"/>
    </location>
</feature>
<dbReference type="PANTHER" id="PTHR43719">
    <property type="entry name" value="TWO-COMPONENT HISTIDINE KINASE"/>
    <property type="match status" value="1"/>
</dbReference>
<dbReference type="InterPro" id="IPR003661">
    <property type="entry name" value="HisK_dim/P_dom"/>
</dbReference>
<dbReference type="Pfam" id="PF00512">
    <property type="entry name" value="HisKA"/>
    <property type="match status" value="1"/>
</dbReference>
<dbReference type="InterPro" id="IPR058846">
    <property type="entry name" value="PAS-like"/>
</dbReference>
<dbReference type="SUPFAM" id="SSF55785">
    <property type="entry name" value="PYP-like sensor domain (PAS domain)"/>
    <property type="match status" value="1"/>
</dbReference>
<dbReference type="PROSITE" id="PS50110">
    <property type="entry name" value="RESPONSE_REGULATORY"/>
    <property type="match status" value="1"/>
</dbReference>
<dbReference type="Proteomes" id="UP000327013">
    <property type="component" value="Unassembled WGS sequence"/>
</dbReference>
<feature type="compositionally biased region" description="Polar residues" evidence="12">
    <location>
        <begin position="1633"/>
        <end position="1657"/>
    </location>
</feature>
<dbReference type="Gene3D" id="3.30.565.10">
    <property type="entry name" value="Histidine kinase-like ATPase, C-terminal domain"/>
    <property type="match status" value="1"/>
</dbReference>
<dbReference type="Gene3D" id="3.30.450.20">
    <property type="entry name" value="PAS domain"/>
    <property type="match status" value="2"/>
</dbReference>
<dbReference type="SMART" id="SM00448">
    <property type="entry name" value="REC"/>
    <property type="match status" value="1"/>
</dbReference>
<evidence type="ECO:0000313" key="16">
    <source>
        <dbReference type="Proteomes" id="UP000327013"/>
    </source>
</evidence>
<dbReference type="InterPro" id="IPR001789">
    <property type="entry name" value="Sig_transdc_resp-reg_receiver"/>
</dbReference>
<comment type="caution">
    <text evidence="15">The sequence shown here is derived from an EMBL/GenBank/DDBJ whole genome shotgun (WGS) entry which is preliminary data.</text>
</comment>
<evidence type="ECO:0000256" key="9">
    <source>
        <dbReference type="ARBA" id="ARBA00022991"/>
    </source>
</evidence>
<dbReference type="SUPFAM" id="SSF52172">
    <property type="entry name" value="CheY-like"/>
    <property type="match status" value="1"/>
</dbReference>
<comment type="catalytic activity">
    <reaction evidence="1">
        <text>ATP + protein L-histidine = ADP + protein N-phospho-L-histidine.</text>
        <dbReference type="EC" id="2.7.13.3"/>
    </reaction>
</comment>
<evidence type="ECO:0000256" key="4">
    <source>
        <dbReference type="ARBA" id="ARBA00012438"/>
    </source>
</evidence>
<feature type="compositionally biased region" description="Polar residues" evidence="12">
    <location>
        <begin position="1673"/>
        <end position="1697"/>
    </location>
</feature>
<dbReference type="PROSITE" id="PS50109">
    <property type="entry name" value="HIS_KIN"/>
    <property type="match status" value="1"/>
</dbReference>
<evidence type="ECO:0000256" key="12">
    <source>
        <dbReference type="SAM" id="MobiDB-lite"/>
    </source>
</evidence>
<dbReference type="SMART" id="SM00388">
    <property type="entry name" value="HisKA"/>
    <property type="match status" value="1"/>
</dbReference>
<dbReference type="Gene3D" id="1.10.287.130">
    <property type="match status" value="1"/>
</dbReference>
<comment type="subcellular location">
    <subcellularLocation>
        <location evidence="3">Endoplasmic reticulum membrane</location>
        <topology evidence="3">Multi-pass membrane protein</topology>
    </subcellularLocation>
</comment>
<sequence>MTEPRSIFTVTPPQLLAQSTVSGAGATAPLPRPTLKRRFSEAARDLRGSGHLSSTFANGNHSALTDLRARAVYGVPLPSAPALHEDTPPLSTVAVESGFKAPAAPSRGTPETPPSSTKFAGRKRATPETTRLPPAAKRLRLDRAHHTADSILFHRRRHDNALPATPLFFSNSPQLRPQLPPRFSSSEAAAKMLSKAQSDETGVKTVKLARGKLGSPPAQRPTPSRSRNSSGRFSQARSTASPDPSIASENYGVLSQIGVLELLDQDERPTFIVDLGDDSNFVSPGLHLVFSNHALRSREDTLANVMGSGEEDEDPTLEASSAFVSFKTWVLSPAASTNAPEDIPSKCTHAGMLWTGSILRRRLRVLSGTPLADSNHDSSSSDPFPIPSASVASMSAYGGSNAGHVSLPSAGQEPTSERIDYFGSTSSRPLTTATISETLDASDVIPSTELASKESSIVATDGSVIADPSPLPNTDMANQPPGFGLDAVLSAASASDLDRFANSGEKEVGFFDWTRLPVSDGLPRHIKFARSVDWAATALGPIETWSPDLRQMCNLIMASPHPAAMYWGEDLVAIYNEAYVLLAGQKHPTLMGQSYREAWSEIWDEVKDVFASAQTTGQATMKDDDCLFIKRNDFLEETYFSWSIIPMVGGDGTVHGLYNPAFEKTRRKIAERRMLTLREVGERTATARDVKGFWDAVLQALETNEFDTPFVLLYSLSDDTDSEESSMYSSSLNNTAKQCYLEGGLGVPAGHPSAPDVVDFSSSMEGFIPAFREVVKTNRHKLFECSKGQLDPSLLDGLESRGFGDPARSVVVCPIHPTTGESTLGFLVMGVNSRRPYDDDYNLFVQLLSRQLATSLASVVLFEEEIRRGQRAAKLAALDRIQLSEQLAARTQEAIESETKFTRMAEFAPVGMFIADTKGRITYCNDTWYDITRVPKGDKNVDRWTDYVSDGDKALVASVWLELVEQKKPTSAEFRFKTPWVDRNGVFSDTWVLFSAFPEKTREGSLKSVFGCITNISQQKWAEGFQKRKMEEAVELKRQQENFIDITSHEMRNPLSAILQCSDEIMASLSNAKQKGSPPDAALLDDNIDAAQTIALCAQHQKRIVDDVLTMSKLDSALLMVTPIDVQPLTVAQRALKMFENELQTADIDLKFVVDDSFKKLGIDWVRFDPSRVLQVLINLTTNAIKFTTTENKKNITVSIAASLQKPSEDGRGLAEEEKKLLFQRFSQASPRTHVQYGGSGLGLFISRELTELQGGEIGVASEAGKGSTFAFYVMAKRSTAPENLGDVDMGPLSRVPSNSKKLTGKARKAQPQASQARDFAPALTGTGQKLEARLKVLIVEDNLVNQRVLQRQLKNLGCEVHVANHGGEALDVLQKSQYWSESKGAGIELNVVLMDQEMPVMDGLTCTKKIRELEAAGKFTKHVPIIAVTANARSEQIRTLMEAGMVSIQTAMNLLVRRLTLAAGRRGIEALPRAGADTKDRSRGAQAARRGRHRAMSGAGRRGIWRAGLTRPLLSPPSPTRPARPPRSPRASLTTPTDPSPVDSHGSASTQATDIDDTAEDQDSVEHESGDATPEESDDREDKDKRGAPSPLSPQATLARVDTDLAARVRADSETGPQSVIHAPQDFARSFETVTESKMNRVTPSPTDRSETTIVSPRSPEDSTPVDKVNLPTPSLQTHSNSSRSSQQKDTPTSLLKTDVPAVKDRSTPRAQTRQEAEEEWKRRSKRNKSLEGTTQRASSDTPGLWSTWLADIPEGQDGDRADEDDDTLAGSTDLRPQTARVSDEQLAQIESLKAALSECWTLTNTLANLSSTHRTRVFNYRGPAGMQETAWQKCWKLCKELYNTRDSDPTDHVLSTLSMCREFCTALFDARRKEDEMADSVLRVSFELNQHLFNTQDPNIGSVFQERTLEFYLTICHRLMKQRTSLPEETDALLRACWSLAEMLFSIRQSNREGKPADEDLLGSAVQACWELCDLFREGWTQVRPDRGTPRAQQTNFTLSQGSFGRSQSAFSNHSSPSLTRSGSTSHSYPKSFPPETPTTIFDDATDDEQFSPDKQAPNILVLGPPDQNSNSSHHRQPFNSQGWSSAASTHSFASDSTTRSSSAKQTAALQANMACIRILLVKAASVAGYKPAAYSPPTSGASSTSSLQSTSNPIHQSSSAASNAALKAFIKELPSSVPFGTLPWQAALAQHVKELVLKWHGLVQHVGAGGDLGDGRLLPGVHEASGAKAKRNATAGEIARAVQWMMRSEQYTWMSGLYRVVFGFGVEEASSASGVAVVQG</sequence>
<dbReference type="CDD" id="cd00130">
    <property type="entry name" value="PAS"/>
    <property type="match status" value="1"/>
</dbReference>
<feature type="compositionally biased region" description="Basic and acidic residues" evidence="12">
    <location>
        <begin position="1703"/>
        <end position="1723"/>
    </location>
</feature>
<dbReference type="PRINTS" id="PR00344">
    <property type="entry name" value="BCTRLSENSOR"/>
</dbReference>
<feature type="compositionally biased region" description="Polar residues" evidence="12">
    <location>
        <begin position="2002"/>
        <end position="2015"/>
    </location>
</feature>
<feature type="compositionally biased region" description="Polar residues" evidence="12">
    <location>
        <begin position="2069"/>
        <end position="2093"/>
    </location>
</feature>
<dbReference type="InterPro" id="IPR035965">
    <property type="entry name" value="PAS-like_dom_sf"/>
</dbReference>
<evidence type="ECO:0000256" key="2">
    <source>
        <dbReference type="ARBA" id="ARBA00002479"/>
    </source>
</evidence>
<feature type="compositionally biased region" description="Acidic residues" evidence="12">
    <location>
        <begin position="1555"/>
        <end position="1564"/>
    </location>
</feature>
<keyword evidence="10" id="KW-0675">Receptor</keyword>
<evidence type="ECO:0000256" key="10">
    <source>
        <dbReference type="ARBA" id="ARBA00023170"/>
    </source>
</evidence>
<keyword evidence="6 11" id="KW-0597">Phosphoprotein</keyword>
<dbReference type="Gene3D" id="3.40.50.2300">
    <property type="match status" value="1"/>
</dbReference>
<evidence type="ECO:0000256" key="1">
    <source>
        <dbReference type="ARBA" id="ARBA00000085"/>
    </source>
</evidence>
<dbReference type="GO" id="GO:0000155">
    <property type="term" value="F:phosphorelay sensor kinase activity"/>
    <property type="evidence" value="ECO:0007669"/>
    <property type="project" value="InterPro"/>
</dbReference>
<dbReference type="CDD" id="cd17546">
    <property type="entry name" value="REC_hyHK_CKI1_RcsC-like"/>
    <property type="match status" value="1"/>
</dbReference>
<dbReference type="Pfam" id="PF00072">
    <property type="entry name" value="Response_reg"/>
    <property type="match status" value="1"/>
</dbReference>
<feature type="region of interest" description="Disordered" evidence="12">
    <location>
        <begin position="404"/>
        <end position="425"/>
    </location>
</feature>
<dbReference type="InterPro" id="IPR000014">
    <property type="entry name" value="PAS"/>
</dbReference>
<dbReference type="InterPro" id="IPR056041">
    <property type="entry name" value="DUF7624"/>
</dbReference>
<protein>
    <recommendedName>
        <fullName evidence="4">histidine kinase</fullName>
        <ecNumber evidence="4">2.7.13.3</ecNumber>
    </recommendedName>
</protein>
<feature type="region of interest" description="Disordered" evidence="12">
    <location>
        <begin position="1473"/>
        <end position="1783"/>
    </location>
</feature>
<dbReference type="Pfam" id="PF26131">
    <property type="entry name" value="PAS-like"/>
    <property type="match status" value="1"/>
</dbReference>
<keyword evidence="8" id="KW-0256">Endoplasmic reticulum</keyword>
<feature type="region of interest" description="Disordered" evidence="12">
    <location>
        <begin position="2137"/>
        <end position="2159"/>
    </location>
</feature>
<feature type="compositionally biased region" description="Acidic residues" evidence="12">
    <location>
        <begin position="1756"/>
        <end position="1769"/>
    </location>
</feature>
<evidence type="ECO:0000259" key="14">
    <source>
        <dbReference type="PROSITE" id="PS50110"/>
    </source>
</evidence>
<dbReference type="GO" id="GO:0009881">
    <property type="term" value="F:photoreceptor activity"/>
    <property type="evidence" value="ECO:0007669"/>
    <property type="project" value="UniProtKB-KW"/>
</dbReference>
<evidence type="ECO:0000256" key="11">
    <source>
        <dbReference type="PROSITE-ProRule" id="PRU00169"/>
    </source>
</evidence>
<dbReference type="Pfam" id="PF24616">
    <property type="entry name" value="DUF7624"/>
    <property type="match status" value="1"/>
</dbReference>
<dbReference type="OrthoDB" id="550978at2759"/>
<feature type="compositionally biased region" description="Polar residues" evidence="12">
    <location>
        <begin position="1732"/>
        <end position="1743"/>
    </location>
</feature>
<feature type="domain" description="Response regulatory" evidence="14">
    <location>
        <begin position="1336"/>
        <end position="1464"/>
    </location>
</feature>